<evidence type="ECO:0000313" key="3">
    <source>
        <dbReference type="Proteomes" id="UP001229421"/>
    </source>
</evidence>
<evidence type="ECO:0000313" key="2">
    <source>
        <dbReference type="EMBL" id="KAK1424745.1"/>
    </source>
</evidence>
<keyword evidence="3" id="KW-1185">Reference proteome</keyword>
<feature type="compositionally biased region" description="Low complexity" evidence="1">
    <location>
        <begin position="112"/>
        <end position="122"/>
    </location>
</feature>
<dbReference type="Proteomes" id="UP001229421">
    <property type="component" value="Unassembled WGS sequence"/>
</dbReference>
<sequence>MPDFRPPPVADERLHLLASASDCLGRQDGLKEGYNLGRDGGTLPLEVGSSDDKLVEAYRSLNAFRPEVIGRVANLADDEDVSLLQSTLQDLGGNFKMVMEDKDFSDDDSDSDGSSSPVDIMS</sequence>
<organism evidence="2 3">
    <name type="scientific">Tagetes erecta</name>
    <name type="common">African marigold</name>
    <dbReference type="NCBI Taxonomy" id="13708"/>
    <lineage>
        <taxon>Eukaryota</taxon>
        <taxon>Viridiplantae</taxon>
        <taxon>Streptophyta</taxon>
        <taxon>Embryophyta</taxon>
        <taxon>Tracheophyta</taxon>
        <taxon>Spermatophyta</taxon>
        <taxon>Magnoliopsida</taxon>
        <taxon>eudicotyledons</taxon>
        <taxon>Gunneridae</taxon>
        <taxon>Pentapetalae</taxon>
        <taxon>asterids</taxon>
        <taxon>campanulids</taxon>
        <taxon>Asterales</taxon>
        <taxon>Asteraceae</taxon>
        <taxon>Asteroideae</taxon>
        <taxon>Heliantheae alliance</taxon>
        <taxon>Tageteae</taxon>
        <taxon>Tagetes</taxon>
    </lineage>
</organism>
<reference evidence="2" key="1">
    <citation type="journal article" date="2023" name="bioRxiv">
        <title>Improved chromosome-level genome assembly for marigold (Tagetes erecta).</title>
        <authorList>
            <person name="Jiang F."/>
            <person name="Yuan L."/>
            <person name="Wang S."/>
            <person name="Wang H."/>
            <person name="Xu D."/>
            <person name="Wang A."/>
            <person name="Fan W."/>
        </authorList>
    </citation>
    <scope>NUCLEOTIDE SEQUENCE</scope>
    <source>
        <strain evidence="2">WSJ</strain>
        <tissue evidence="2">Leaf</tissue>
    </source>
</reference>
<dbReference type="EMBL" id="JAUHHV010000005">
    <property type="protein sequence ID" value="KAK1424745.1"/>
    <property type="molecule type" value="Genomic_DNA"/>
</dbReference>
<proteinExistence type="predicted"/>
<name>A0AAD8KKM3_TARER</name>
<gene>
    <name evidence="2" type="ORF">QVD17_20083</name>
</gene>
<feature type="region of interest" description="Disordered" evidence="1">
    <location>
        <begin position="100"/>
        <end position="122"/>
    </location>
</feature>
<protein>
    <submittedName>
        <fullName evidence="2">Uncharacterized protein</fullName>
    </submittedName>
</protein>
<accession>A0AAD8KKM3</accession>
<comment type="caution">
    <text evidence="2">The sequence shown here is derived from an EMBL/GenBank/DDBJ whole genome shotgun (WGS) entry which is preliminary data.</text>
</comment>
<evidence type="ECO:0000256" key="1">
    <source>
        <dbReference type="SAM" id="MobiDB-lite"/>
    </source>
</evidence>
<dbReference type="AlphaFoldDB" id="A0AAD8KKM3"/>